<comment type="subcellular location">
    <subcellularLocation>
        <location evidence="1">Membrane</location>
        <topology evidence="1">Multi-pass membrane protein</topology>
    </subcellularLocation>
</comment>
<proteinExistence type="predicted"/>
<organism evidence="7 8">
    <name type="scientific">Cladonia borealis</name>
    <dbReference type="NCBI Taxonomy" id="184061"/>
    <lineage>
        <taxon>Eukaryota</taxon>
        <taxon>Fungi</taxon>
        <taxon>Dikarya</taxon>
        <taxon>Ascomycota</taxon>
        <taxon>Pezizomycotina</taxon>
        <taxon>Lecanoromycetes</taxon>
        <taxon>OSLEUM clade</taxon>
        <taxon>Lecanoromycetidae</taxon>
        <taxon>Lecanorales</taxon>
        <taxon>Lecanorineae</taxon>
        <taxon>Cladoniaceae</taxon>
        <taxon>Cladonia</taxon>
    </lineage>
</organism>
<feature type="transmembrane region" description="Helical" evidence="5">
    <location>
        <begin position="278"/>
        <end position="294"/>
    </location>
</feature>
<evidence type="ECO:0000256" key="1">
    <source>
        <dbReference type="ARBA" id="ARBA00004141"/>
    </source>
</evidence>
<dbReference type="InterPro" id="IPR000537">
    <property type="entry name" value="UbiA_prenyltransferase"/>
</dbReference>
<evidence type="ECO:0000256" key="2">
    <source>
        <dbReference type="ARBA" id="ARBA00022692"/>
    </source>
</evidence>
<accession>A0AA39V9R2</accession>
<evidence type="ECO:0000313" key="7">
    <source>
        <dbReference type="EMBL" id="KAK0516270.1"/>
    </source>
</evidence>
<feature type="transmembrane region" description="Helical" evidence="5">
    <location>
        <begin position="220"/>
        <end position="239"/>
    </location>
</feature>
<evidence type="ECO:0000256" key="4">
    <source>
        <dbReference type="ARBA" id="ARBA00023136"/>
    </source>
</evidence>
<reference evidence="7" key="1">
    <citation type="submission" date="2023-03" db="EMBL/GenBank/DDBJ databases">
        <title>Complete genome of Cladonia borealis.</title>
        <authorList>
            <person name="Park H."/>
        </authorList>
    </citation>
    <scope>NUCLEOTIDE SEQUENCE</scope>
    <source>
        <strain evidence="7">ANT050790</strain>
    </source>
</reference>
<feature type="transmembrane region" description="Helical" evidence="5">
    <location>
        <begin position="245"/>
        <end position="266"/>
    </location>
</feature>
<feature type="signal peptide" evidence="6">
    <location>
        <begin position="1"/>
        <end position="23"/>
    </location>
</feature>
<protein>
    <submittedName>
        <fullName evidence="7">Uncharacterized protein</fullName>
    </submittedName>
</protein>
<name>A0AA39V9R2_9LECA</name>
<keyword evidence="2 5" id="KW-0812">Transmembrane</keyword>
<comment type="caution">
    <text evidence="7">The sequence shown here is derived from an EMBL/GenBank/DDBJ whole genome shotgun (WGS) entry which is preliminary data.</text>
</comment>
<dbReference type="CDD" id="cd13965">
    <property type="entry name" value="PT_UbiA_3"/>
    <property type="match status" value="1"/>
</dbReference>
<feature type="transmembrane region" description="Helical" evidence="5">
    <location>
        <begin position="108"/>
        <end position="126"/>
    </location>
</feature>
<dbReference type="PANTHER" id="PTHR42723">
    <property type="entry name" value="CHLOROPHYLL SYNTHASE"/>
    <property type="match status" value="1"/>
</dbReference>
<dbReference type="GO" id="GO:0016765">
    <property type="term" value="F:transferase activity, transferring alkyl or aryl (other than methyl) groups"/>
    <property type="evidence" value="ECO:0007669"/>
    <property type="project" value="InterPro"/>
</dbReference>
<dbReference type="Proteomes" id="UP001166286">
    <property type="component" value="Unassembled WGS sequence"/>
</dbReference>
<sequence>MKKWFSPAHFLVTLWLFTESDFATFVIPDTAFGIFGALAGPLLTTNSSPHPGIILSRLPQVLLFNWANLLIFDLANQSHPTAVIEDALNKPWRPLPTGRITVTETRRLLLFALPVVLVVNWILGAWEETILLFALNWMYNDLEGGDQDFVTRNLILGVGFGLYNRGALRIACGGGHEITRLGYQWIALISCVIFTTMQVQDMKDQEGDRARGRRTVPLILGDWTARWTIAVPVLTWSIICPLFLGLGFLGYLATGGFGIVIAWRLLLLQNVQADQKTWKFWSAWIALLYLLPLLKNKSFIDECIRFTWRRALGSI</sequence>
<keyword evidence="6" id="KW-0732">Signal</keyword>
<evidence type="ECO:0000256" key="5">
    <source>
        <dbReference type="SAM" id="Phobius"/>
    </source>
</evidence>
<evidence type="ECO:0000313" key="8">
    <source>
        <dbReference type="Proteomes" id="UP001166286"/>
    </source>
</evidence>
<dbReference type="Pfam" id="PF01040">
    <property type="entry name" value="UbiA"/>
    <property type="match status" value="1"/>
</dbReference>
<dbReference type="GO" id="GO:0016020">
    <property type="term" value="C:membrane"/>
    <property type="evidence" value="ECO:0007669"/>
    <property type="project" value="UniProtKB-SubCell"/>
</dbReference>
<dbReference type="InterPro" id="IPR050475">
    <property type="entry name" value="Prenyltransferase_related"/>
</dbReference>
<keyword evidence="4 5" id="KW-0472">Membrane</keyword>
<keyword evidence="8" id="KW-1185">Reference proteome</keyword>
<feature type="chain" id="PRO_5041445295" evidence="6">
    <location>
        <begin position="24"/>
        <end position="315"/>
    </location>
</feature>
<dbReference type="EMBL" id="JAFEKC020000002">
    <property type="protein sequence ID" value="KAK0516270.1"/>
    <property type="molecule type" value="Genomic_DNA"/>
</dbReference>
<evidence type="ECO:0000256" key="3">
    <source>
        <dbReference type="ARBA" id="ARBA00022989"/>
    </source>
</evidence>
<gene>
    <name evidence="7" type="ORF">JMJ35_000873</name>
</gene>
<dbReference type="PANTHER" id="PTHR42723:SF1">
    <property type="entry name" value="CHLOROPHYLL SYNTHASE, CHLOROPLASTIC"/>
    <property type="match status" value="1"/>
</dbReference>
<feature type="transmembrane region" description="Helical" evidence="5">
    <location>
        <begin position="182"/>
        <end position="199"/>
    </location>
</feature>
<dbReference type="AlphaFoldDB" id="A0AA39V9R2"/>
<evidence type="ECO:0000256" key="6">
    <source>
        <dbReference type="SAM" id="SignalP"/>
    </source>
</evidence>
<keyword evidence="3 5" id="KW-1133">Transmembrane helix</keyword>
<dbReference type="Gene3D" id="1.20.120.1780">
    <property type="entry name" value="UbiA prenyltransferase"/>
    <property type="match status" value="1"/>
</dbReference>